<dbReference type="PANTHER" id="PTHR33606:SF3">
    <property type="entry name" value="PROTEIN YCII"/>
    <property type="match status" value="1"/>
</dbReference>
<dbReference type="RefSeq" id="WP_243304042.1">
    <property type="nucleotide sequence ID" value="NZ_JALGBI010000001.1"/>
</dbReference>
<feature type="domain" description="YCII-related" evidence="2">
    <location>
        <begin position="1"/>
        <end position="85"/>
    </location>
</feature>
<dbReference type="EMBL" id="JALGBI010000001">
    <property type="protein sequence ID" value="MCJ0762098.1"/>
    <property type="molecule type" value="Genomic_DNA"/>
</dbReference>
<proteinExistence type="inferred from homology"/>
<dbReference type="Gene3D" id="3.30.70.1060">
    <property type="entry name" value="Dimeric alpha+beta barrel"/>
    <property type="match status" value="1"/>
</dbReference>
<gene>
    <name evidence="3" type="ORF">MMF98_02635</name>
</gene>
<accession>A0A9X1VX25</accession>
<evidence type="ECO:0000313" key="3">
    <source>
        <dbReference type="EMBL" id="MCJ0762098.1"/>
    </source>
</evidence>
<dbReference type="Proteomes" id="UP001139447">
    <property type="component" value="Unassembled WGS sequence"/>
</dbReference>
<evidence type="ECO:0000259" key="2">
    <source>
        <dbReference type="Pfam" id="PF03795"/>
    </source>
</evidence>
<reference evidence="3" key="1">
    <citation type="submission" date="2022-03" db="EMBL/GenBank/DDBJ databases">
        <authorList>
            <person name="Woo C.Y."/>
        </authorList>
    </citation>
    <scope>NUCLEOTIDE SEQUENCE</scope>
    <source>
        <strain evidence="3">CYS-02</strain>
    </source>
</reference>
<dbReference type="PANTHER" id="PTHR33606">
    <property type="entry name" value="PROTEIN YCII"/>
    <property type="match status" value="1"/>
</dbReference>
<dbReference type="AlphaFoldDB" id="A0A9X1VX25"/>
<evidence type="ECO:0000313" key="4">
    <source>
        <dbReference type="Proteomes" id="UP001139447"/>
    </source>
</evidence>
<dbReference type="InterPro" id="IPR051807">
    <property type="entry name" value="Sec-metab_biosynth-assoc"/>
</dbReference>
<dbReference type="InterPro" id="IPR011008">
    <property type="entry name" value="Dimeric_a/b-barrel"/>
</dbReference>
<comment type="caution">
    <text evidence="3">The sequence shown here is derived from an EMBL/GenBank/DDBJ whole genome shotgun (WGS) entry which is preliminary data.</text>
</comment>
<evidence type="ECO:0000256" key="1">
    <source>
        <dbReference type="ARBA" id="ARBA00007689"/>
    </source>
</evidence>
<comment type="similarity">
    <text evidence="1">Belongs to the YciI family.</text>
</comment>
<dbReference type="InterPro" id="IPR005545">
    <property type="entry name" value="YCII"/>
</dbReference>
<organism evidence="3 4">
    <name type="scientific">Variovorax terrae</name>
    <dbReference type="NCBI Taxonomy" id="2923278"/>
    <lineage>
        <taxon>Bacteria</taxon>
        <taxon>Pseudomonadati</taxon>
        <taxon>Pseudomonadota</taxon>
        <taxon>Betaproteobacteria</taxon>
        <taxon>Burkholderiales</taxon>
        <taxon>Comamonadaceae</taxon>
        <taxon>Variovorax</taxon>
    </lineage>
</organism>
<dbReference type="Pfam" id="PF03795">
    <property type="entry name" value="YCII"/>
    <property type="match status" value="1"/>
</dbReference>
<dbReference type="SUPFAM" id="SSF54909">
    <property type="entry name" value="Dimeric alpha+beta barrel"/>
    <property type="match status" value="1"/>
</dbReference>
<protein>
    <submittedName>
        <fullName evidence="3">YciI family protein</fullName>
    </submittedName>
</protein>
<sequence>MIYALYLVDRPDGAELRQRVRPAHKDYLAKMAGRIAFAGPLVADDGQAMVGSLLAIDFESREAAQAWIADEPFTKAGLYASTAVHGFVNLWPQKAGFPPAP</sequence>
<keyword evidence="4" id="KW-1185">Reference proteome</keyword>
<name>A0A9X1VX25_9BURK</name>